<dbReference type="GO" id="GO:0046872">
    <property type="term" value="F:metal ion binding"/>
    <property type="evidence" value="ECO:0007669"/>
    <property type="project" value="UniProtKB-KW"/>
</dbReference>
<dbReference type="FunFam" id="3.90.1520.10:FF:000001">
    <property type="entry name" value="Guanylate cyclase soluble subunit beta-1"/>
    <property type="match status" value="1"/>
</dbReference>
<dbReference type="InterPro" id="IPR029787">
    <property type="entry name" value="Nucleotide_cyclase"/>
</dbReference>
<dbReference type="InterPro" id="IPR011644">
    <property type="entry name" value="Heme_NO-bd"/>
</dbReference>
<keyword evidence="8" id="KW-0408">Iron</keyword>
<dbReference type="HOGENOM" id="CLU_011614_4_0_1"/>
<name>T1ITQ7_STRMM</name>
<feature type="domain" description="Guanylate cyclase" evidence="18">
    <location>
        <begin position="391"/>
        <end position="525"/>
    </location>
</feature>
<dbReference type="Gene3D" id="3.30.70.1230">
    <property type="entry name" value="Nucleotide cyclase"/>
    <property type="match status" value="1"/>
</dbReference>
<evidence type="ECO:0000256" key="5">
    <source>
        <dbReference type="ARBA" id="ARBA00022617"/>
    </source>
</evidence>
<sequence length="581" mass="66581">MYGFVNHALELLVLRKYGPEVWEEIKKEAKVMIEGQFLVRLIYDDEITYNLVAAAEVVLKLSAEEILEMFGGMFFEFCKESGYDKIMQVLGGTPRDFLQNLDALHDHLGTIYPGMRAPSFRCSERPEDGALILHYYSERDGLEPIVIGIVKSVAKQLHNTEIDMKILRTKETTLDHAQFIIIEKNKQEKVKNYDHEEFDTLSKEPKISPATFSRAFPFHIIFDRNMIVRQTGLSIARVLPQLIEENCNIINIMDMARPHLAFTFNNIISHINTIYVLGQMLYVPETDVILFLCSPSVLNLEDLNKRGLFLSDIPLHDATRDLVLLSEQFEAEYKLTQNLEILTDKLQQTYRELEDEKKKTDRLLYSILPATVANELRHKRPVPARRYDTVTLLFSGVVGFSDYCARNSDAQGAMKIVQLLNDIYTTFDVLTDPKKNPNVYKVETIGDKYMTVSGLPEPCDFHARCIANLALDMMSLSHKIKTAEGETMQITIGIHSGEVVTGVIGQRMPRYCLFGNTVNLTSRTETTGEKGRINVSDEAYKHLQKPQNHDPTFKFSYRGEIIMKGKKEPMKVWFLERQQAE</sequence>
<keyword evidence="6" id="KW-0479">Metal-binding</keyword>
<dbReference type="InterPro" id="IPR001054">
    <property type="entry name" value="A/G_cyclase"/>
</dbReference>
<comment type="subcellular location">
    <subcellularLocation>
        <location evidence="2">Cytoplasm</location>
    </subcellularLocation>
</comment>
<dbReference type="InterPro" id="IPR011645">
    <property type="entry name" value="HNOB_dom_associated"/>
</dbReference>
<reference evidence="20" key="1">
    <citation type="submission" date="2011-05" db="EMBL/GenBank/DDBJ databases">
        <authorList>
            <person name="Richards S.R."/>
            <person name="Qu J."/>
            <person name="Jiang H."/>
            <person name="Jhangiani S.N."/>
            <person name="Agravi P."/>
            <person name="Goodspeed R."/>
            <person name="Gross S."/>
            <person name="Mandapat C."/>
            <person name="Jackson L."/>
            <person name="Mathew T."/>
            <person name="Pu L."/>
            <person name="Thornton R."/>
            <person name="Saada N."/>
            <person name="Wilczek-Boney K.B."/>
            <person name="Lee S."/>
            <person name="Kovar C."/>
            <person name="Wu Y."/>
            <person name="Scherer S.E."/>
            <person name="Worley K.C."/>
            <person name="Muzny D.M."/>
            <person name="Gibbs R."/>
        </authorList>
    </citation>
    <scope>NUCLEOTIDE SEQUENCE</scope>
    <source>
        <strain evidence="20">Brora</strain>
    </source>
</reference>
<protein>
    <recommendedName>
        <fullName evidence="13">Guanylate cyclase soluble subunit beta-1</fullName>
        <ecNumber evidence="3">4.6.1.2</ecNumber>
    </recommendedName>
    <alternativeName>
        <fullName evidence="14">Guanylate cyclase soluble subunit beta-3</fullName>
    </alternativeName>
    <alternativeName>
        <fullName evidence="15">Soluble guanylate cyclase small subunit</fullName>
    </alternativeName>
</protein>
<dbReference type="Pfam" id="PF00211">
    <property type="entry name" value="Guanylate_cyc"/>
    <property type="match status" value="1"/>
</dbReference>
<accession>T1ITQ7</accession>
<dbReference type="AlphaFoldDB" id="T1ITQ7"/>
<dbReference type="CDD" id="cd07302">
    <property type="entry name" value="CHD"/>
    <property type="match status" value="1"/>
</dbReference>
<keyword evidence="7" id="KW-0547">Nucleotide-binding</keyword>
<dbReference type="PANTHER" id="PTHR45655:SF2">
    <property type="entry name" value="GUANYLATE CYCLASE SOLUBLE SUBUNIT BETA-1"/>
    <property type="match status" value="1"/>
</dbReference>
<dbReference type="EMBL" id="JH431494">
    <property type="status" value="NOT_ANNOTATED_CDS"/>
    <property type="molecule type" value="Genomic_DNA"/>
</dbReference>
<dbReference type="InterPro" id="IPR018297">
    <property type="entry name" value="A/G_cyclase_CS"/>
</dbReference>
<evidence type="ECO:0000256" key="17">
    <source>
        <dbReference type="SAM" id="Coils"/>
    </source>
</evidence>
<evidence type="ECO:0000313" key="19">
    <source>
        <dbReference type="EnsemblMetazoa" id="SMAR004512-PA"/>
    </source>
</evidence>
<evidence type="ECO:0000256" key="9">
    <source>
        <dbReference type="ARBA" id="ARBA00023134"/>
    </source>
</evidence>
<dbReference type="eggNOG" id="KOG4171">
    <property type="taxonomic scope" value="Eukaryota"/>
</dbReference>
<dbReference type="InterPro" id="IPR038158">
    <property type="entry name" value="H-NOX_domain_sf"/>
</dbReference>
<evidence type="ECO:0000259" key="18">
    <source>
        <dbReference type="PROSITE" id="PS50125"/>
    </source>
</evidence>
<evidence type="ECO:0000256" key="14">
    <source>
        <dbReference type="ARBA" id="ARBA00041698"/>
    </source>
</evidence>
<dbReference type="PROSITE" id="PS00452">
    <property type="entry name" value="GUANYLATE_CYCLASE_1"/>
    <property type="match status" value="1"/>
</dbReference>
<feature type="coiled-coil region" evidence="17">
    <location>
        <begin position="336"/>
        <end position="363"/>
    </location>
</feature>
<evidence type="ECO:0000256" key="1">
    <source>
        <dbReference type="ARBA" id="ARBA00001971"/>
    </source>
</evidence>
<dbReference type="Pfam" id="PF07701">
    <property type="entry name" value="HNOBA"/>
    <property type="match status" value="1"/>
</dbReference>
<keyword evidence="5" id="KW-0349">Heme</keyword>
<dbReference type="GO" id="GO:0070482">
    <property type="term" value="P:response to oxygen levels"/>
    <property type="evidence" value="ECO:0007669"/>
    <property type="project" value="TreeGrafter"/>
</dbReference>
<dbReference type="InterPro" id="IPR042463">
    <property type="entry name" value="HNOB_dom_associated_sf"/>
</dbReference>
<comment type="similarity">
    <text evidence="16">Belongs to the adenylyl cyclase class-4/guanylyl cyclase family.</text>
</comment>
<keyword evidence="9" id="KW-0342">GTP-binding</keyword>
<dbReference type="SMART" id="SM00044">
    <property type="entry name" value="CYCc"/>
    <property type="match status" value="1"/>
</dbReference>
<evidence type="ECO:0000256" key="13">
    <source>
        <dbReference type="ARBA" id="ARBA00039698"/>
    </source>
</evidence>
<dbReference type="PANTHER" id="PTHR45655">
    <property type="entry name" value="GUANYLATE CYCLASE SOLUBLE SUBUNIT BETA-2"/>
    <property type="match status" value="1"/>
</dbReference>
<evidence type="ECO:0000256" key="15">
    <source>
        <dbReference type="ARBA" id="ARBA00043208"/>
    </source>
</evidence>
<dbReference type="SUPFAM" id="SSF111126">
    <property type="entry name" value="Ligand-binding domain in the NO signalling and Golgi transport"/>
    <property type="match status" value="1"/>
</dbReference>
<dbReference type="Proteomes" id="UP000014500">
    <property type="component" value="Unassembled WGS sequence"/>
</dbReference>
<dbReference type="GO" id="GO:0004383">
    <property type="term" value="F:guanylate cyclase activity"/>
    <property type="evidence" value="ECO:0007669"/>
    <property type="project" value="UniProtKB-EC"/>
</dbReference>
<keyword evidence="11" id="KW-0141">cGMP biosynthesis</keyword>
<evidence type="ECO:0000256" key="10">
    <source>
        <dbReference type="ARBA" id="ARBA00023239"/>
    </source>
</evidence>
<dbReference type="PROSITE" id="PS50125">
    <property type="entry name" value="GUANYLATE_CYCLASE_2"/>
    <property type="match status" value="1"/>
</dbReference>
<reference evidence="19" key="2">
    <citation type="submission" date="2015-02" db="UniProtKB">
        <authorList>
            <consortium name="EnsemblMetazoa"/>
        </authorList>
    </citation>
    <scope>IDENTIFICATION</scope>
</reference>
<evidence type="ECO:0000313" key="20">
    <source>
        <dbReference type="Proteomes" id="UP000014500"/>
    </source>
</evidence>
<dbReference type="GO" id="GO:0008074">
    <property type="term" value="C:guanylate cyclase complex, soluble"/>
    <property type="evidence" value="ECO:0007669"/>
    <property type="project" value="TreeGrafter"/>
</dbReference>
<dbReference type="SUPFAM" id="SSF55073">
    <property type="entry name" value="Nucleotide cyclase"/>
    <property type="match status" value="1"/>
</dbReference>
<dbReference type="Gene3D" id="3.90.1520.10">
    <property type="entry name" value="H-NOX domain"/>
    <property type="match status" value="1"/>
</dbReference>
<dbReference type="STRING" id="126957.T1ITQ7"/>
<evidence type="ECO:0000256" key="11">
    <source>
        <dbReference type="ARBA" id="ARBA00023293"/>
    </source>
</evidence>
<dbReference type="InterPro" id="IPR024096">
    <property type="entry name" value="NO_sig/Golgi_transp_ligand-bd"/>
</dbReference>
<keyword evidence="4" id="KW-0963">Cytoplasm</keyword>
<dbReference type="GO" id="GO:0019934">
    <property type="term" value="P:cGMP-mediated signaling"/>
    <property type="evidence" value="ECO:0007669"/>
    <property type="project" value="TreeGrafter"/>
</dbReference>
<dbReference type="GO" id="GO:0005525">
    <property type="term" value="F:GTP binding"/>
    <property type="evidence" value="ECO:0007669"/>
    <property type="project" value="UniProtKB-KW"/>
</dbReference>
<dbReference type="GO" id="GO:0020037">
    <property type="term" value="F:heme binding"/>
    <property type="evidence" value="ECO:0007669"/>
    <property type="project" value="InterPro"/>
</dbReference>
<evidence type="ECO:0000256" key="7">
    <source>
        <dbReference type="ARBA" id="ARBA00022741"/>
    </source>
</evidence>
<evidence type="ECO:0000256" key="16">
    <source>
        <dbReference type="RuleBase" id="RU000405"/>
    </source>
</evidence>
<dbReference type="Gene3D" id="3.30.450.260">
    <property type="entry name" value="Haem NO binding associated domain"/>
    <property type="match status" value="1"/>
</dbReference>
<comment type="cofactor">
    <cofactor evidence="1">
        <name>heme</name>
        <dbReference type="ChEBI" id="CHEBI:30413"/>
    </cofactor>
</comment>
<proteinExistence type="inferred from homology"/>
<evidence type="ECO:0000256" key="12">
    <source>
        <dbReference type="ARBA" id="ARBA00037442"/>
    </source>
</evidence>
<keyword evidence="10 16" id="KW-0456">Lyase</keyword>
<dbReference type="OMA" id="SHARCIG"/>
<evidence type="ECO:0000256" key="6">
    <source>
        <dbReference type="ARBA" id="ARBA00022723"/>
    </source>
</evidence>
<evidence type="ECO:0000256" key="4">
    <source>
        <dbReference type="ARBA" id="ARBA00022490"/>
    </source>
</evidence>
<dbReference type="PhylomeDB" id="T1ITQ7"/>
<dbReference type="FunFam" id="3.30.70.1230:FF:000005">
    <property type="entry name" value="Guanylate cyclase soluble subunit beta-1"/>
    <property type="match status" value="1"/>
</dbReference>
<organism evidence="19 20">
    <name type="scientific">Strigamia maritima</name>
    <name type="common">European centipede</name>
    <name type="synonym">Geophilus maritimus</name>
    <dbReference type="NCBI Taxonomy" id="126957"/>
    <lineage>
        <taxon>Eukaryota</taxon>
        <taxon>Metazoa</taxon>
        <taxon>Ecdysozoa</taxon>
        <taxon>Arthropoda</taxon>
        <taxon>Myriapoda</taxon>
        <taxon>Chilopoda</taxon>
        <taxon>Pleurostigmophora</taxon>
        <taxon>Geophilomorpha</taxon>
        <taxon>Linotaeniidae</taxon>
        <taxon>Strigamia</taxon>
    </lineage>
</organism>
<evidence type="ECO:0000256" key="3">
    <source>
        <dbReference type="ARBA" id="ARBA00012202"/>
    </source>
</evidence>
<dbReference type="EnsemblMetazoa" id="SMAR004512-RA">
    <property type="protein sequence ID" value="SMAR004512-PA"/>
    <property type="gene ID" value="SMAR004512"/>
</dbReference>
<dbReference type="Pfam" id="PF07700">
    <property type="entry name" value="HNOB"/>
    <property type="match status" value="1"/>
</dbReference>
<evidence type="ECO:0000256" key="2">
    <source>
        <dbReference type="ARBA" id="ARBA00004496"/>
    </source>
</evidence>
<comment type="function">
    <text evidence="12">Mediates responses to nitric oxide (NO) by catalyzing the biosynthesis of the signaling molecule cGMP.</text>
</comment>
<keyword evidence="17" id="KW-0175">Coiled coil</keyword>
<evidence type="ECO:0000256" key="8">
    <source>
        <dbReference type="ARBA" id="ARBA00023004"/>
    </source>
</evidence>
<dbReference type="EC" id="4.6.1.2" evidence="3"/>
<dbReference type="Gene3D" id="6.10.250.780">
    <property type="match status" value="1"/>
</dbReference>
<keyword evidence="20" id="KW-1185">Reference proteome</keyword>